<evidence type="ECO:0000313" key="2">
    <source>
        <dbReference type="Proteomes" id="UP001319870"/>
    </source>
</evidence>
<dbReference type="Gene3D" id="3.40.50.1240">
    <property type="entry name" value="Phosphoglycerate mutase-like"/>
    <property type="match status" value="1"/>
</dbReference>
<evidence type="ECO:0000313" key="1">
    <source>
        <dbReference type="EMBL" id="MCA5894973.1"/>
    </source>
</evidence>
<dbReference type="SUPFAM" id="SSF53254">
    <property type="entry name" value="Phosphoglycerate mutase-like"/>
    <property type="match status" value="1"/>
</dbReference>
<dbReference type="CDD" id="cd07067">
    <property type="entry name" value="HP_PGM_like"/>
    <property type="match status" value="1"/>
</dbReference>
<name>A0ABS7ZJ81_9MICO</name>
<dbReference type="RefSeq" id="WP_225566707.1">
    <property type="nucleotide sequence ID" value="NZ_JAIXCQ010000015.1"/>
</dbReference>
<dbReference type="PANTHER" id="PTHR48100:SF62">
    <property type="entry name" value="GLUCOSYL-3-PHOSPHOGLYCERATE PHOSPHATASE"/>
    <property type="match status" value="1"/>
</dbReference>
<keyword evidence="2" id="KW-1185">Reference proteome</keyword>
<gene>
    <name evidence="1" type="ORF">LEP48_16705</name>
</gene>
<proteinExistence type="predicted"/>
<dbReference type="SMART" id="SM00855">
    <property type="entry name" value="PGAM"/>
    <property type="match status" value="1"/>
</dbReference>
<dbReference type="PANTHER" id="PTHR48100">
    <property type="entry name" value="BROAD-SPECIFICITY PHOSPHATASE YOR283W-RELATED"/>
    <property type="match status" value="1"/>
</dbReference>
<dbReference type="Proteomes" id="UP001319870">
    <property type="component" value="Unassembled WGS sequence"/>
</dbReference>
<comment type="caution">
    <text evidence="1">The sequence shown here is derived from an EMBL/GenBank/DDBJ whole genome shotgun (WGS) entry which is preliminary data.</text>
</comment>
<reference evidence="1 2" key="1">
    <citation type="submission" date="2021-09" db="EMBL/GenBank/DDBJ databases">
        <title>Isoptericola luteus sp. nov., a novel bacterium isolated from Harbin, the capital city of Heilongjiang province.</title>
        <authorList>
            <person name="Li J."/>
        </authorList>
    </citation>
    <scope>NUCLEOTIDE SEQUENCE [LARGE SCALE GENOMIC DNA]</scope>
    <source>
        <strain evidence="1 2">NEAU-Y5</strain>
    </source>
</reference>
<sequence>MTRPSGAAPSDGPGARTVVLVRHGETPLTEVGAFSGGGVAGPSLTTRGRTQAARAADATFRIGKDLWPDLARPAAVVASPAARTLETAVAVGRRTGQPVRTDARFDECDFGEWEGLAADRVAEGWPAELEAWATSGTHRAPGGESLAEVADRAWAGLADVVVGATVVVTHLVAIRSMVGRALDAPPSSWRLLRVPPCSLTVLRLRPGGTGGPGIVAVEVAAVGHPTDR</sequence>
<organism evidence="1 2">
    <name type="scientific">Isoptericola luteus</name>
    <dbReference type="NCBI Taxonomy" id="2879484"/>
    <lineage>
        <taxon>Bacteria</taxon>
        <taxon>Bacillati</taxon>
        <taxon>Actinomycetota</taxon>
        <taxon>Actinomycetes</taxon>
        <taxon>Micrococcales</taxon>
        <taxon>Promicromonosporaceae</taxon>
        <taxon>Isoptericola</taxon>
    </lineage>
</organism>
<dbReference type="PIRSF" id="PIRSF000709">
    <property type="entry name" value="6PFK_2-Ptase"/>
    <property type="match status" value="1"/>
</dbReference>
<dbReference type="EMBL" id="JAIXCQ010000015">
    <property type="protein sequence ID" value="MCA5894973.1"/>
    <property type="molecule type" value="Genomic_DNA"/>
</dbReference>
<dbReference type="InterPro" id="IPR013078">
    <property type="entry name" value="His_Pase_superF_clade-1"/>
</dbReference>
<protein>
    <submittedName>
        <fullName evidence="1">Histidine phosphatase family protein</fullName>
    </submittedName>
</protein>
<dbReference type="InterPro" id="IPR050275">
    <property type="entry name" value="PGM_Phosphatase"/>
</dbReference>
<dbReference type="Pfam" id="PF00300">
    <property type="entry name" value="His_Phos_1"/>
    <property type="match status" value="1"/>
</dbReference>
<dbReference type="InterPro" id="IPR029033">
    <property type="entry name" value="His_PPase_superfam"/>
</dbReference>
<accession>A0ABS7ZJ81</accession>